<evidence type="ECO:0000256" key="8">
    <source>
        <dbReference type="SAM" id="MobiDB-lite"/>
    </source>
</evidence>
<evidence type="ECO:0000313" key="10">
    <source>
        <dbReference type="EMBL" id="UYV68289.1"/>
    </source>
</evidence>
<name>A0ABY6KII5_9ARAC</name>
<dbReference type="Pfam" id="PF17906">
    <property type="entry name" value="HTH_48"/>
    <property type="match status" value="1"/>
</dbReference>
<dbReference type="Proteomes" id="UP001235939">
    <property type="component" value="Chromosome 05"/>
</dbReference>
<keyword evidence="3" id="KW-0646">Protease inhibitor</keyword>
<evidence type="ECO:0000259" key="9">
    <source>
        <dbReference type="PROSITE" id="PS50279"/>
    </source>
</evidence>
<dbReference type="PROSITE" id="PS00280">
    <property type="entry name" value="BPTI_KUNITZ_1"/>
    <property type="match status" value="1"/>
</dbReference>
<keyword evidence="6" id="KW-1199">Hemostasis impairing toxin</keyword>
<comment type="subcellular location">
    <subcellularLocation>
        <location evidence="1">Secreted</location>
    </subcellularLocation>
</comment>
<feature type="compositionally biased region" description="Low complexity" evidence="8">
    <location>
        <begin position="486"/>
        <end position="495"/>
    </location>
</feature>
<dbReference type="PANTHER" id="PTHR10083">
    <property type="entry name" value="KUNITZ-TYPE PROTEASE INHIBITOR-RELATED"/>
    <property type="match status" value="1"/>
</dbReference>
<feature type="domain" description="BPTI/Kunitz inhibitor" evidence="9">
    <location>
        <begin position="1"/>
        <end position="50"/>
    </location>
</feature>
<evidence type="ECO:0000256" key="2">
    <source>
        <dbReference type="ARBA" id="ARBA00022525"/>
    </source>
</evidence>
<dbReference type="PROSITE" id="PS50279">
    <property type="entry name" value="BPTI_KUNITZ_2"/>
    <property type="match status" value="1"/>
</dbReference>
<keyword evidence="7" id="KW-1203">Blood coagulation cascade inhibiting toxin</keyword>
<gene>
    <name evidence="10" type="ORF">LAZ67_5003708</name>
</gene>
<proteinExistence type="predicted"/>
<protein>
    <recommendedName>
        <fullName evidence="9">BPTI/Kunitz inhibitor domain-containing protein</fullName>
    </recommendedName>
</protein>
<feature type="compositionally biased region" description="Low complexity" evidence="8">
    <location>
        <begin position="427"/>
        <end position="474"/>
    </location>
</feature>
<organism evidence="10 11">
    <name type="scientific">Cordylochernes scorpioides</name>
    <dbReference type="NCBI Taxonomy" id="51811"/>
    <lineage>
        <taxon>Eukaryota</taxon>
        <taxon>Metazoa</taxon>
        <taxon>Ecdysozoa</taxon>
        <taxon>Arthropoda</taxon>
        <taxon>Chelicerata</taxon>
        <taxon>Arachnida</taxon>
        <taxon>Pseudoscorpiones</taxon>
        <taxon>Cheliferoidea</taxon>
        <taxon>Chernetidae</taxon>
        <taxon>Cordylochernes</taxon>
    </lineage>
</organism>
<dbReference type="Pfam" id="PF00014">
    <property type="entry name" value="Kunitz_BPTI"/>
    <property type="match status" value="1"/>
</dbReference>
<dbReference type="CDD" id="cd00109">
    <property type="entry name" value="Kunitz-type"/>
    <property type="match status" value="1"/>
</dbReference>
<dbReference type="EMBL" id="CP092867">
    <property type="protein sequence ID" value="UYV68289.1"/>
    <property type="molecule type" value="Genomic_DNA"/>
</dbReference>
<dbReference type="Gene3D" id="1.10.10.1450">
    <property type="match status" value="1"/>
</dbReference>
<evidence type="ECO:0000256" key="7">
    <source>
        <dbReference type="ARBA" id="ARBA00034146"/>
    </source>
</evidence>
<dbReference type="SUPFAM" id="SSF57362">
    <property type="entry name" value="BPTI-like"/>
    <property type="match status" value="1"/>
</dbReference>
<sequence length="715" mass="80234">MQPLEKGTCRGHFQRYFYNKKSKRCQSFTYTGCRGNTNNFFTMAECHKACMPSGYHLVILPQANLSTSNSLQLTDDSIVVGLPYGPTHLPSQETCDRIIMASSAILQPPGVLSGRSVYSSGPPTGLRCPPSPRSCPYCSNMVDKIIVHQLCQKRQDNYGALCGKMAITKSYFEARKSDFDYYISYSYWEECQCPWVGRASQGVILVADHASWEGEGSGMKNAITISDQVAIIPYTQRNEDDILGTVRLCEMYTRTHHEPSPHPDPYAHPPPSIPVEPPREYPHTCPICRNFLPTSLRQQLCEYAIGLCGKLEVLRIYKNDNNAQLARRINFSLHRTCACQEIGSSVCARLRILEMKRGTDFSPDIALTLPSHCRCSLFQAPLSLWRRSPGSRAWDQVVVSPDLYITPDSFAIQSEMDSCHGNPYRNPVSTDPPTSSTSSSTTTTMPSPTTTSTTTTTTTTTPVPTPVTPLGAPSSPLPTTAPPPTTTTTMASSTITPYVQPPGIYVPPEYYHPAPYPEVEQPEYVDCPDNTYGCPKCSSQPPPADRYCQASKVDIKIWQKPKNPEVMISKSGALEETVRDMVWVQTSDMEEGTRAGSRSKIYHGIRSSIHLTIYNVEMNKPWTMDYAYIDSNESARVQFKKNQIVENFWSPWKMTISEPKSAHLREVLLFAFNWKKSATEAHRMLEEVYGDHALSKSQCYRWFKKFQSGDFELDN</sequence>
<dbReference type="InterPro" id="IPR002223">
    <property type="entry name" value="Kunitz_BPTI"/>
</dbReference>
<evidence type="ECO:0000313" key="11">
    <source>
        <dbReference type="Proteomes" id="UP001235939"/>
    </source>
</evidence>
<dbReference type="InterPro" id="IPR020901">
    <property type="entry name" value="Prtase_inh_Kunz-CS"/>
</dbReference>
<dbReference type="InterPro" id="IPR041426">
    <property type="entry name" value="Mos1_HTH"/>
</dbReference>
<keyword evidence="4" id="KW-0722">Serine protease inhibitor</keyword>
<feature type="region of interest" description="Disordered" evidence="8">
    <location>
        <begin position="416"/>
        <end position="495"/>
    </location>
</feature>
<keyword evidence="5" id="KW-1015">Disulfide bond</keyword>
<dbReference type="InterPro" id="IPR050098">
    <property type="entry name" value="TFPI/VKTCI-like"/>
</dbReference>
<feature type="compositionally biased region" description="Pro residues" evidence="8">
    <location>
        <begin position="475"/>
        <end position="485"/>
    </location>
</feature>
<dbReference type="Gene3D" id="4.10.410.10">
    <property type="entry name" value="Pancreatic trypsin inhibitor Kunitz domain"/>
    <property type="match status" value="1"/>
</dbReference>
<keyword evidence="2" id="KW-0964">Secreted</keyword>
<keyword evidence="11" id="KW-1185">Reference proteome</keyword>
<evidence type="ECO:0000256" key="4">
    <source>
        <dbReference type="ARBA" id="ARBA00022900"/>
    </source>
</evidence>
<accession>A0ABY6KII5</accession>
<dbReference type="PANTHER" id="PTHR10083:SF376">
    <property type="entry name" value="SERINE PEPTIDASE INHIBITOR, KUNITZ TYPE, 3"/>
    <property type="match status" value="1"/>
</dbReference>
<reference evidence="10 11" key="1">
    <citation type="submission" date="2022-01" db="EMBL/GenBank/DDBJ databases">
        <title>A chromosomal length assembly of Cordylochernes scorpioides.</title>
        <authorList>
            <person name="Zeh D."/>
            <person name="Zeh J."/>
        </authorList>
    </citation>
    <scope>NUCLEOTIDE SEQUENCE [LARGE SCALE GENOMIC DNA]</scope>
    <source>
        <strain evidence="10">IN4F17</strain>
        <tissue evidence="10">Whole Body</tissue>
    </source>
</reference>
<dbReference type="InterPro" id="IPR036880">
    <property type="entry name" value="Kunitz_BPTI_sf"/>
</dbReference>
<evidence type="ECO:0000256" key="6">
    <source>
        <dbReference type="ARBA" id="ARBA00023240"/>
    </source>
</evidence>
<evidence type="ECO:0000256" key="3">
    <source>
        <dbReference type="ARBA" id="ARBA00022690"/>
    </source>
</evidence>
<keyword evidence="6" id="KW-0800">Toxin</keyword>
<evidence type="ECO:0000256" key="5">
    <source>
        <dbReference type="ARBA" id="ARBA00023157"/>
    </source>
</evidence>
<evidence type="ECO:0000256" key="1">
    <source>
        <dbReference type="ARBA" id="ARBA00004613"/>
    </source>
</evidence>
<dbReference type="SMART" id="SM00131">
    <property type="entry name" value="KU"/>
    <property type="match status" value="1"/>
</dbReference>